<dbReference type="EMBL" id="ASHM01046714">
    <property type="protein sequence ID" value="PNX84595.1"/>
    <property type="molecule type" value="Genomic_DNA"/>
</dbReference>
<dbReference type="InterPro" id="IPR012337">
    <property type="entry name" value="RNaseH-like_sf"/>
</dbReference>
<dbReference type="GO" id="GO:0004523">
    <property type="term" value="F:RNA-DNA hybrid ribonuclease activity"/>
    <property type="evidence" value="ECO:0007669"/>
    <property type="project" value="InterPro"/>
</dbReference>
<reference evidence="2 3" key="2">
    <citation type="journal article" date="2017" name="Front. Plant Sci.">
        <title>Gene Classification and Mining of Molecular Markers Useful in Red Clover (Trifolium pratense) Breeding.</title>
        <authorList>
            <person name="Istvanek J."/>
            <person name="Dluhosova J."/>
            <person name="Dluhos P."/>
            <person name="Patkova L."/>
            <person name="Nedelnik J."/>
            <person name="Repkova J."/>
        </authorList>
    </citation>
    <scope>NUCLEOTIDE SEQUENCE [LARGE SCALE GENOMIC DNA]</scope>
    <source>
        <strain evidence="3">cv. Tatra</strain>
        <tissue evidence="2">Young leaves</tissue>
    </source>
</reference>
<dbReference type="InterPro" id="IPR002156">
    <property type="entry name" value="RNaseH_domain"/>
</dbReference>
<dbReference type="Pfam" id="PF13456">
    <property type="entry name" value="RVT_3"/>
    <property type="match status" value="1"/>
</dbReference>
<dbReference type="GO" id="GO:0003676">
    <property type="term" value="F:nucleic acid binding"/>
    <property type="evidence" value="ECO:0007669"/>
    <property type="project" value="InterPro"/>
</dbReference>
<dbReference type="InterPro" id="IPR044730">
    <property type="entry name" value="RNase_H-like_dom_plant"/>
</dbReference>
<sequence length="128" mass="13972">MNDEVVVNSVSLIGWVPPKENFVKVNTDSASKNNNVAGCGGVVRGSHGEWVGGFAKCVGRSSALVAETWGVLEELRYAWRLEFQKVELNVDSITLVKMIENRSLHSALGGIFGGCWIGIEWSKSLTYI</sequence>
<evidence type="ECO:0000259" key="1">
    <source>
        <dbReference type="Pfam" id="PF13456"/>
    </source>
</evidence>
<dbReference type="AlphaFoldDB" id="A0A2K3M1D2"/>
<comment type="caution">
    <text evidence="2">The sequence shown here is derived from an EMBL/GenBank/DDBJ whole genome shotgun (WGS) entry which is preliminary data.</text>
</comment>
<dbReference type="CDD" id="cd06222">
    <property type="entry name" value="RNase_H_like"/>
    <property type="match status" value="1"/>
</dbReference>
<feature type="domain" description="RNase H type-1" evidence="1">
    <location>
        <begin position="26"/>
        <end position="105"/>
    </location>
</feature>
<reference evidence="2 3" key="1">
    <citation type="journal article" date="2014" name="Am. J. Bot.">
        <title>Genome assembly and annotation for red clover (Trifolium pratense; Fabaceae).</title>
        <authorList>
            <person name="Istvanek J."/>
            <person name="Jaros M."/>
            <person name="Krenek A."/>
            <person name="Repkova J."/>
        </authorList>
    </citation>
    <scope>NUCLEOTIDE SEQUENCE [LARGE SCALE GENOMIC DNA]</scope>
    <source>
        <strain evidence="3">cv. Tatra</strain>
        <tissue evidence="2">Young leaves</tissue>
    </source>
</reference>
<dbReference type="SUPFAM" id="SSF53098">
    <property type="entry name" value="Ribonuclease H-like"/>
    <property type="match status" value="1"/>
</dbReference>
<dbReference type="InterPro" id="IPR053151">
    <property type="entry name" value="RNase_H-like"/>
</dbReference>
<dbReference type="Proteomes" id="UP000236291">
    <property type="component" value="Unassembled WGS sequence"/>
</dbReference>
<gene>
    <name evidence="2" type="ORF">L195_g040657</name>
</gene>
<proteinExistence type="predicted"/>
<dbReference type="PANTHER" id="PTHR47723:SF19">
    <property type="entry name" value="POLYNUCLEOTIDYL TRANSFERASE, RIBONUCLEASE H-LIKE SUPERFAMILY PROTEIN"/>
    <property type="match status" value="1"/>
</dbReference>
<organism evidence="2 3">
    <name type="scientific">Trifolium pratense</name>
    <name type="common">Red clover</name>
    <dbReference type="NCBI Taxonomy" id="57577"/>
    <lineage>
        <taxon>Eukaryota</taxon>
        <taxon>Viridiplantae</taxon>
        <taxon>Streptophyta</taxon>
        <taxon>Embryophyta</taxon>
        <taxon>Tracheophyta</taxon>
        <taxon>Spermatophyta</taxon>
        <taxon>Magnoliopsida</taxon>
        <taxon>eudicotyledons</taxon>
        <taxon>Gunneridae</taxon>
        <taxon>Pentapetalae</taxon>
        <taxon>rosids</taxon>
        <taxon>fabids</taxon>
        <taxon>Fabales</taxon>
        <taxon>Fabaceae</taxon>
        <taxon>Papilionoideae</taxon>
        <taxon>50 kb inversion clade</taxon>
        <taxon>NPAAA clade</taxon>
        <taxon>Hologalegina</taxon>
        <taxon>IRL clade</taxon>
        <taxon>Trifolieae</taxon>
        <taxon>Trifolium</taxon>
    </lineage>
</organism>
<evidence type="ECO:0000313" key="2">
    <source>
        <dbReference type="EMBL" id="PNX84595.1"/>
    </source>
</evidence>
<protein>
    <submittedName>
        <fullName evidence="2">Ribonuclease H</fullName>
    </submittedName>
</protein>
<dbReference type="InterPro" id="IPR036397">
    <property type="entry name" value="RNaseH_sf"/>
</dbReference>
<dbReference type="PANTHER" id="PTHR47723">
    <property type="entry name" value="OS05G0353850 PROTEIN"/>
    <property type="match status" value="1"/>
</dbReference>
<accession>A0A2K3M1D2</accession>
<evidence type="ECO:0000313" key="3">
    <source>
        <dbReference type="Proteomes" id="UP000236291"/>
    </source>
</evidence>
<dbReference type="Gene3D" id="3.30.420.10">
    <property type="entry name" value="Ribonuclease H-like superfamily/Ribonuclease H"/>
    <property type="match status" value="1"/>
</dbReference>
<name>A0A2K3M1D2_TRIPR</name>